<protein>
    <submittedName>
        <fullName evidence="1">Uncharacterized protein</fullName>
    </submittedName>
</protein>
<dbReference type="EMBL" id="BGPR01000119">
    <property type="protein sequence ID" value="GBL96309.1"/>
    <property type="molecule type" value="Genomic_DNA"/>
</dbReference>
<keyword evidence="2" id="KW-1185">Reference proteome</keyword>
<reference evidence="1 2" key="1">
    <citation type="journal article" date="2019" name="Sci. Rep.">
        <title>Orb-weaving spider Araneus ventricosus genome elucidates the spidroin gene catalogue.</title>
        <authorList>
            <person name="Kono N."/>
            <person name="Nakamura H."/>
            <person name="Ohtoshi R."/>
            <person name="Moran D.A.P."/>
            <person name="Shinohara A."/>
            <person name="Yoshida Y."/>
            <person name="Fujiwara M."/>
            <person name="Mori M."/>
            <person name="Tomita M."/>
            <person name="Arakawa K."/>
        </authorList>
    </citation>
    <scope>NUCLEOTIDE SEQUENCE [LARGE SCALE GENOMIC DNA]</scope>
</reference>
<evidence type="ECO:0000313" key="1">
    <source>
        <dbReference type="EMBL" id="GBL96309.1"/>
    </source>
</evidence>
<name>A0A4Y2BX13_ARAVE</name>
<comment type="caution">
    <text evidence="1">The sequence shown here is derived from an EMBL/GenBank/DDBJ whole genome shotgun (WGS) entry which is preliminary data.</text>
</comment>
<organism evidence="1 2">
    <name type="scientific">Araneus ventricosus</name>
    <name type="common">Orbweaver spider</name>
    <name type="synonym">Epeira ventricosa</name>
    <dbReference type="NCBI Taxonomy" id="182803"/>
    <lineage>
        <taxon>Eukaryota</taxon>
        <taxon>Metazoa</taxon>
        <taxon>Ecdysozoa</taxon>
        <taxon>Arthropoda</taxon>
        <taxon>Chelicerata</taxon>
        <taxon>Arachnida</taxon>
        <taxon>Araneae</taxon>
        <taxon>Araneomorphae</taxon>
        <taxon>Entelegynae</taxon>
        <taxon>Araneoidea</taxon>
        <taxon>Araneidae</taxon>
        <taxon>Araneus</taxon>
    </lineage>
</organism>
<gene>
    <name evidence="1" type="ORF">AVEN_238676_2</name>
</gene>
<proteinExistence type="predicted"/>
<sequence>MRRCRISKCSRFPIGYSNGMGLIYLYSDDVNPFHTVLGVAIGFGTRVFYVRNSHPLKIRCLKEPAELHVEDQTCSLCCGVSLEKECRLRSFPRHLTTVQNYEVDPKIALALFQNGT</sequence>
<accession>A0A4Y2BX13</accession>
<dbReference type="AlphaFoldDB" id="A0A4Y2BX13"/>
<evidence type="ECO:0000313" key="2">
    <source>
        <dbReference type="Proteomes" id="UP000499080"/>
    </source>
</evidence>
<dbReference type="Proteomes" id="UP000499080">
    <property type="component" value="Unassembled WGS sequence"/>
</dbReference>